<dbReference type="AlphaFoldDB" id="A0A0D3DN58"/>
<dbReference type="SUPFAM" id="SSF56219">
    <property type="entry name" value="DNase I-like"/>
    <property type="match status" value="1"/>
</dbReference>
<dbReference type="GO" id="GO:0003824">
    <property type="term" value="F:catalytic activity"/>
    <property type="evidence" value="ECO:0007669"/>
    <property type="project" value="InterPro"/>
</dbReference>
<dbReference type="EnsemblPlants" id="Bo8g052800.1">
    <property type="protein sequence ID" value="Bo8g052800.1"/>
    <property type="gene ID" value="Bo8g052800"/>
</dbReference>
<accession>A0A0D3DN58</accession>
<feature type="region of interest" description="Disordered" evidence="1">
    <location>
        <begin position="1"/>
        <end position="27"/>
    </location>
</feature>
<protein>
    <recommendedName>
        <fullName evidence="2">Endonuclease/exonuclease/phosphatase domain-containing protein</fullName>
    </recommendedName>
</protein>
<feature type="region of interest" description="Disordered" evidence="1">
    <location>
        <begin position="155"/>
        <end position="199"/>
    </location>
</feature>
<reference evidence="3 4" key="1">
    <citation type="journal article" date="2014" name="Genome Biol.">
        <title>Transcriptome and methylome profiling reveals relics of genome dominance in the mesopolyploid Brassica oleracea.</title>
        <authorList>
            <person name="Parkin I.A."/>
            <person name="Koh C."/>
            <person name="Tang H."/>
            <person name="Robinson S.J."/>
            <person name="Kagale S."/>
            <person name="Clarke W.E."/>
            <person name="Town C.D."/>
            <person name="Nixon J."/>
            <person name="Krishnakumar V."/>
            <person name="Bidwell S.L."/>
            <person name="Denoeud F."/>
            <person name="Belcram H."/>
            <person name="Links M.G."/>
            <person name="Just J."/>
            <person name="Clarke C."/>
            <person name="Bender T."/>
            <person name="Huebert T."/>
            <person name="Mason A.S."/>
            <person name="Pires J.C."/>
            <person name="Barker G."/>
            <person name="Moore J."/>
            <person name="Walley P.G."/>
            <person name="Manoli S."/>
            <person name="Batley J."/>
            <person name="Edwards D."/>
            <person name="Nelson M.N."/>
            <person name="Wang X."/>
            <person name="Paterson A.H."/>
            <person name="King G."/>
            <person name="Bancroft I."/>
            <person name="Chalhoub B."/>
            <person name="Sharpe A.G."/>
        </authorList>
    </citation>
    <scope>NUCLEOTIDE SEQUENCE</scope>
    <source>
        <strain evidence="3 4">cv. TO1000</strain>
    </source>
</reference>
<dbReference type="Gramene" id="Bo8g052800.1">
    <property type="protein sequence ID" value="Bo8g052800.1"/>
    <property type="gene ID" value="Bo8g052800"/>
</dbReference>
<dbReference type="InterPro" id="IPR005135">
    <property type="entry name" value="Endo/exonuclease/phosphatase"/>
</dbReference>
<proteinExistence type="predicted"/>
<organism evidence="3 4">
    <name type="scientific">Brassica oleracea var. oleracea</name>
    <dbReference type="NCBI Taxonomy" id="109376"/>
    <lineage>
        <taxon>Eukaryota</taxon>
        <taxon>Viridiplantae</taxon>
        <taxon>Streptophyta</taxon>
        <taxon>Embryophyta</taxon>
        <taxon>Tracheophyta</taxon>
        <taxon>Spermatophyta</taxon>
        <taxon>Magnoliopsida</taxon>
        <taxon>eudicotyledons</taxon>
        <taxon>Gunneridae</taxon>
        <taxon>Pentapetalae</taxon>
        <taxon>rosids</taxon>
        <taxon>malvids</taxon>
        <taxon>Brassicales</taxon>
        <taxon>Brassicaceae</taxon>
        <taxon>Brassiceae</taxon>
        <taxon>Brassica</taxon>
    </lineage>
</organism>
<keyword evidence="4" id="KW-1185">Reference proteome</keyword>
<dbReference type="Gene3D" id="3.60.10.10">
    <property type="entry name" value="Endonuclease/exonuclease/phosphatase"/>
    <property type="match status" value="1"/>
</dbReference>
<evidence type="ECO:0000256" key="1">
    <source>
        <dbReference type="SAM" id="MobiDB-lite"/>
    </source>
</evidence>
<evidence type="ECO:0000259" key="2">
    <source>
        <dbReference type="Pfam" id="PF03372"/>
    </source>
</evidence>
<evidence type="ECO:0000313" key="3">
    <source>
        <dbReference type="EnsemblPlants" id="Bo8g052800.1"/>
    </source>
</evidence>
<evidence type="ECO:0000313" key="4">
    <source>
        <dbReference type="Proteomes" id="UP000032141"/>
    </source>
</evidence>
<dbReference type="InterPro" id="IPR036691">
    <property type="entry name" value="Endo/exonu/phosph_ase_sf"/>
</dbReference>
<feature type="domain" description="Endonuclease/exonuclease/phosphatase" evidence="2">
    <location>
        <begin position="38"/>
        <end position="119"/>
    </location>
</feature>
<sequence>NLNDKFRKQTIVQDDPSDGEEVDGFSNPIRSRSLKITSWNCQGLGNPQTVLRLKDMNRSISLDILFLSETKNPDPFVLSKTETLGYENKHLVPPTGHGSGGSSVGSALTAEAVAMRQAIQEARILGHKRLGCAPEVKVDIAEMRRRCYEPETEVLRTRDGGGGRCGSEQGDLRRGHEEAEARRRGSTQRSKTAELRRLV</sequence>
<dbReference type="Proteomes" id="UP000032141">
    <property type="component" value="Chromosome C8"/>
</dbReference>
<reference evidence="3" key="2">
    <citation type="submission" date="2015-03" db="UniProtKB">
        <authorList>
            <consortium name="EnsemblPlants"/>
        </authorList>
    </citation>
    <scope>IDENTIFICATION</scope>
</reference>
<dbReference type="Pfam" id="PF03372">
    <property type="entry name" value="Exo_endo_phos"/>
    <property type="match status" value="1"/>
</dbReference>
<feature type="compositionally biased region" description="Basic and acidic residues" evidence="1">
    <location>
        <begin position="170"/>
        <end position="183"/>
    </location>
</feature>
<dbReference type="HOGENOM" id="CLU_1375330_0_0_1"/>
<dbReference type="eggNOG" id="KOG1075">
    <property type="taxonomic scope" value="Eukaryota"/>
</dbReference>
<name>A0A0D3DN58_BRAOL</name>